<dbReference type="SUPFAM" id="SSF47473">
    <property type="entry name" value="EF-hand"/>
    <property type="match status" value="1"/>
</dbReference>
<dbReference type="InterPro" id="IPR018247">
    <property type="entry name" value="EF_Hand_1_Ca_BS"/>
</dbReference>
<dbReference type="PROSITE" id="PS50222">
    <property type="entry name" value="EF_HAND_2"/>
    <property type="match status" value="1"/>
</dbReference>
<dbReference type="RefSeq" id="WP_164313835.1">
    <property type="nucleotide sequence ID" value="NZ_JAAGLU010000008.1"/>
</dbReference>
<name>A0A6B3BPW5_9ACTN</name>
<dbReference type="Gene3D" id="1.10.238.10">
    <property type="entry name" value="EF-hand"/>
    <property type="match status" value="1"/>
</dbReference>
<dbReference type="CDD" id="cd00051">
    <property type="entry name" value="EFh"/>
    <property type="match status" value="1"/>
</dbReference>
<accession>A0A6B3BPW5</accession>
<dbReference type="Pfam" id="PF13499">
    <property type="entry name" value="EF-hand_7"/>
    <property type="match status" value="1"/>
</dbReference>
<dbReference type="InterPro" id="IPR002048">
    <property type="entry name" value="EF_hand_dom"/>
</dbReference>
<evidence type="ECO:0000259" key="2">
    <source>
        <dbReference type="PROSITE" id="PS50222"/>
    </source>
</evidence>
<evidence type="ECO:0000256" key="1">
    <source>
        <dbReference type="SAM" id="MobiDB-lite"/>
    </source>
</evidence>
<organism evidence="3">
    <name type="scientific">Streptomyces sp. SID12501</name>
    <dbReference type="NCBI Taxonomy" id="2706042"/>
    <lineage>
        <taxon>Bacteria</taxon>
        <taxon>Bacillati</taxon>
        <taxon>Actinomycetota</taxon>
        <taxon>Actinomycetes</taxon>
        <taxon>Kitasatosporales</taxon>
        <taxon>Streptomycetaceae</taxon>
        <taxon>Streptomyces</taxon>
    </lineage>
</organism>
<proteinExistence type="predicted"/>
<comment type="caution">
    <text evidence="3">The sequence shown here is derived from an EMBL/GenBank/DDBJ whole genome shotgun (WGS) entry which is preliminary data.</text>
</comment>
<dbReference type="EMBL" id="JAAGLU010000008">
    <property type="protein sequence ID" value="NEC86372.1"/>
    <property type="molecule type" value="Genomic_DNA"/>
</dbReference>
<sequence length="175" mass="19414">MEFVDAVELHPDVIVRGVSATSDAIFDLDGDGQLDQKEFARMMGGFHLPPDAAQEAFGRTDQDGDGAIGRDEFRQATIDLYTGDDPHAPGNWLAGRGTCLRRSDLAATPSEPPEQHHQVEDVMAAWDGQVVSGGIEWPSRPSHHTEQEPTEKTYFPVPQSNRPDLRRRPTRSRNQ</sequence>
<feature type="region of interest" description="Disordered" evidence="1">
    <location>
        <begin position="130"/>
        <end position="175"/>
    </location>
</feature>
<dbReference type="SMART" id="SM00054">
    <property type="entry name" value="EFh"/>
    <property type="match status" value="2"/>
</dbReference>
<dbReference type="PROSITE" id="PS00018">
    <property type="entry name" value="EF_HAND_1"/>
    <property type="match status" value="1"/>
</dbReference>
<dbReference type="InterPro" id="IPR011992">
    <property type="entry name" value="EF-hand-dom_pair"/>
</dbReference>
<reference evidence="3" key="1">
    <citation type="submission" date="2020-01" db="EMBL/GenBank/DDBJ databases">
        <title>Insect and environment-associated Actinomycetes.</title>
        <authorList>
            <person name="Currrie C."/>
            <person name="Chevrette M."/>
            <person name="Carlson C."/>
            <person name="Stubbendieck R."/>
            <person name="Wendt-Pienkowski E."/>
        </authorList>
    </citation>
    <scope>NUCLEOTIDE SEQUENCE</scope>
    <source>
        <strain evidence="3">SID12501</strain>
    </source>
</reference>
<evidence type="ECO:0000313" key="3">
    <source>
        <dbReference type="EMBL" id="NEC86372.1"/>
    </source>
</evidence>
<feature type="domain" description="EF-hand" evidence="2">
    <location>
        <begin position="48"/>
        <end position="83"/>
    </location>
</feature>
<gene>
    <name evidence="3" type="ORF">G3I71_11180</name>
</gene>
<dbReference type="GO" id="GO:0005509">
    <property type="term" value="F:calcium ion binding"/>
    <property type="evidence" value="ECO:0007669"/>
    <property type="project" value="InterPro"/>
</dbReference>
<dbReference type="AlphaFoldDB" id="A0A6B3BPW5"/>
<protein>
    <submittedName>
        <fullName evidence="3">EF-hand domain-containing protein</fullName>
    </submittedName>
</protein>